<dbReference type="EMBL" id="CP002697">
    <property type="protein sequence ID" value="AHG60290.1"/>
    <property type="molecule type" value="Genomic_DNA"/>
</dbReference>
<keyword evidence="6" id="KW-0145">Chemotaxis</keyword>
<organism evidence="11 12">
    <name type="scientific">Buchnera aphidicola str. USDA</name>
    <name type="common">Myzus persicae</name>
    <dbReference type="NCBI Taxonomy" id="1009856"/>
    <lineage>
        <taxon>Bacteria</taxon>
        <taxon>Pseudomonadati</taxon>
        <taxon>Pseudomonadota</taxon>
        <taxon>Gammaproteobacteria</taxon>
        <taxon>Enterobacterales</taxon>
        <taxon>Erwiniaceae</taxon>
        <taxon>Buchnera</taxon>
    </lineage>
</organism>
<dbReference type="GO" id="GO:0071973">
    <property type="term" value="P:bacterial-type flagellum-dependent cell motility"/>
    <property type="evidence" value="ECO:0007669"/>
    <property type="project" value="InterPro"/>
</dbReference>
<dbReference type="PRINTS" id="PR01004">
    <property type="entry name" value="FLGFLIJ"/>
</dbReference>
<dbReference type="Pfam" id="PF02050">
    <property type="entry name" value="FliJ"/>
    <property type="match status" value="1"/>
</dbReference>
<dbReference type="PATRIC" id="fig|1009856.3.peg.70"/>
<evidence type="ECO:0000256" key="6">
    <source>
        <dbReference type="ARBA" id="ARBA00022500"/>
    </source>
</evidence>
<comment type="similarity">
    <text evidence="2">Belongs to the FliJ family.</text>
</comment>
<dbReference type="KEGG" id="bapu:BUMPUSDA_CDS00515"/>
<evidence type="ECO:0000313" key="11">
    <source>
        <dbReference type="EMBL" id="AHG60290.1"/>
    </source>
</evidence>
<evidence type="ECO:0000256" key="9">
    <source>
        <dbReference type="ARBA" id="ARBA00023136"/>
    </source>
</evidence>
<keyword evidence="9" id="KW-0472">Membrane</keyword>
<dbReference type="PANTHER" id="PTHR38786">
    <property type="entry name" value="FLAGELLAR FLIJ PROTEIN"/>
    <property type="match status" value="1"/>
</dbReference>
<evidence type="ECO:0000256" key="4">
    <source>
        <dbReference type="ARBA" id="ARBA00022448"/>
    </source>
</evidence>
<evidence type="ECO:0000256" key="7">
    <source>
        <dbReference type="ARBA" id="ARBA00022795"/>
    </source>
</evidence>
<sequence length="147" mass="17789">MKSKKICFLILEKIERKKSEKIIIDIQGMFLKKKENDEQLKLLVEYEKEYITKIKNQLLLGIFVYQWKNYNNFISVLGIIIHNHRIMLEENKKLIEKKMSSWSKSQKKIKIWNHLNSINKKKILKIKKIKEQIINDYHVQLKFSTKG</sequence>
<evidence type="ECO:0000256" key="1">
    <source>
        <dbReference type="ARBA" id="ARBA00004413"/>
    </source>
</evidence>
<keyword evidence="5" id="KW-1003">Cell membrane</keyword>
<dbReference type="GO" id="GO:0015031">
    <property type="term" value="P:protein transport"/>
    <property type="evidence" value="ECO:0007669"/>
    <property type="project" value="UniProtKB-KW"/>
</dbReference>
<dbReference type="InterPro" id="IPR018006">
    <property type="entry name" value="Flag_FliJ_proteobac"/>
</dbReference>
<dbReference type="PANTHER" id="PTHR38786:SF1">
    <property type="entry name" value="FLAGELLAR FLIJ PROTEIN"/>
    <property type="match status" value="1"/>
</dbReference>
<dbReference type="GO" id="GO:0009288">
    <property type="term" value="C:bacterial-type flagellum"/>
    <property type="evidence" value="ECO:0007669"/>
    <property type="project" value="InterPro"/>
</dbReference>
<evidence type="ECO:0000256" key="3">
    <source>
        <dbReference type="ARBA" id="ARBA00020392"/>
    </source>
</evidence>
<proteinExistence type="inferred from homology"/>
<dbReference type="Gene3D" id="1.10.287.1700">
    <property type="match status" value="1"/>
</dbReference>
<keyword evidence="4" id="KW-0813">Transport</keyword>
<dbReference type="GO" id="GO:0003774">
    <property type="term" value="F:cytoskeletal motor activity"/>
    <property type="evidence" value="ECO:0007669"/>
    <property type="project" value="InterPro"/>
</dbReference>
<evidence type="ECO:0000256" key="2">
    <source>
        <dbReference type="ARBA" id="ARBA00010004"/>
    </source>
</evidence>
<reference evidence="11 12" key="1">
    <citation type="journal article" date="2013" name="BMC Genomics">
        <title>Comparative analysis of genome sequences from four strains of the Buchnera aphidicola Mp endosymbion of the green peach aphid, Myzus persicae.</title>
        <authorList>
            <person name="Jiang Z."/>
            <person name="Jones D.H."/>
            <person name="Khuri S."/>
            <person name="Tsinoremas N.F."/>
            <person name="Wyss T."/>
            <person name="Jander G."/>
            <person name="Wilson A.C."/>
        </authorList>
    </citation>
    <scope>NUCLEOTIDE SEQUENCE [LARGE SCALE GENOMIC DNA]</scope>
    <source>
        <strain evidence="12">str. USDA (Myzus persicae)</strain>
    </source>
</reference>
<evidence type="ECO:0000256" key="5">
    <source>
        <dbReference type="ARBA" id="ARBA00022475"/>
    </source>
</evidence>
<keyword evidence="7" id="KW-1005">Bacterial flagellum biogenesis</keyword>
<evidence type="ECO:0000256" key="10">
    <source>
        <dbReference type="ARBA" id="ARBA00023225"/>
    </source>
</evidence>
<name>W0P4J7_BUCMP</name>
<evidence type="ECO:0000313" key="12">
    <source>
        <dbReference type="Proteomes" id="UP000019087"/>
    </source>
</evidence>
<keyword evidence="8" id="KW-0653">Protein transport</keyword>
<dbReference type="InterPro" id="IPR012823">
    <property type="entry name" value="Flagell_FliJ"/>
</dbReference>
<dbReference type="GO" id="GO:0006935">
    <property type="term" value="P:chemotaxis"/>
    <property type="evidence" value="ECO:0007669"/>
    <property type="project" value="UniProtKB-KW"/>
</dbReference>
<dbReference type="GO" id="GO:0005886">
    <property type="term" value="C:plasma membrane"/>
    <property type="evidence" value="ECO:0007669"/>
    <property type="project" value="UniProtKB-SubCell"/>
</dbReference>
<comment type="subcellular location">
    <subcellularLocation>
        <location evidence="1">Cell membrane</location>
        <topology evidence="1">Peripheral membrane protein</topology>
        <orientation evidence="1">Cytoplasmic side</orientation>
    </subcellularLocation>
</comment>
<dbReference type="Proteomes" id="UP000019087">
    <property type="component" value="Chromosome"/>
</dbReference>
<keyword evidence="10" id="KW-1006">Bacterial flagellum protein export</keyword>
<dbReference type="HOGENOM" id="CLU_1764545_0_0_6"/>
<dbReference type="RefSeq" id="WP_025440226.1">
    <property type="nucleotide sequence ID" value="NZ_CP002697.1"/>
</dbReference>
<dbReference type="AlphaFoldDB" id="W0P4J7"/>
<dbReference type="GO" id="GO:0044781">
    <property type="term" value="P:bacterial-type flagellum organization"/>
    <property type="evidence" value="ECO:0007669"/>
    <property type="project" value="UniProtKB-KW"/>
</dbReference>
<gene>
    <name evidence="11" type="primary">flij</name>
    <name evidence="11" type="ORF">BUMPUSDA_CDS00515</name>
</gene>
<dbReference type="InterPro" id="IPR052570">
    <property type="entry name" value="FliJ"/>
</dbReference>
<evidence type="ECO:0000256" key="8">
    <source>
        <dbReference type="ARBA" id="ARBA00022927"/>
    </source>
</evidence>
<protein>
    <recommendedName>
        <fullName evidence="3">Flagellar FliJ protein</fullName>
    </recommendedName>
</protein>
<dbReference type="InterPro" id="IPR053716">
    <property type="entry name" value="Flag_assembly_chemotaxis_eff"/>
</dbReference>
<accession>W0P4J7</accession>